<dbReference type="STRING" id="49390.A0A068V6C9"/>
<proteinExistence type="predicted"/>
<reference evidence="4" key="1">
    <citation type="journal article" date="2014" name="Science">
        <title>The coffee genome provides insight into the convergent evolution of caffeine biosynthesis.</title>
        <authorList>
            <person name="Denoeud F."/>
            <person name="Carretero-Paulet L."/>
            <person name="Dereeper A."/>
            <person name="Droc G."/>
            <person name="Guyot R."/>
            <person name="Pietrella M."/>
            <person name="Zheng C."/>
            <person name="Alberti A."/>
            <person name="Anthony F."/>
            <person name="Aprea G."/>
            <person name="Aury J.M."/>
            <person name="Bento P."/>
            <person name="Bernard M."/>
            <person name="Bocs S."/>
            <person name="Campa C."/>
            <person name="Cenci A."/>
            <person name="Combes M.C."/>
            <person name="Crouzillat D."/>
            <person name="Da Silva C."/>
            <person name="Daddiego L."/>
            <person name="De Bellis F."/>
            <person name="Dussert S."/>
            <person name="Garsmeur O."/>
            <person name="Gayraud T."/>
            <person name="Guignon V."/>
            <person name="Jahn K."/>
            <person name="Jamilloux V."/>
            <person name="Joet T."/>
            <person name="Labadie K."/>
            <person name="Lan T."/>
            <person name="Leclercq J."/>
            <person name="Lepelley M."/>
            <person name="Leroy T."/>
            <person name="Li L.T."/>
            <person name="Librado P."/>
            <person name="Lopez L."/>
            <person name="Munoz A."/>
            <person name="Noel B."/>
            <person name="Pallavicini A."/>
            <person name="Perrotta G."/>
            <person name="Poncet V."/>
            <person name="Pot D."/>
            <person name="Priyono X."/>
            <person name="Rigoreau M."/>
            <person name="Rouard M."/>
            <person name="Rozas J."/>
            <person name="Tranchant-Dubreuil C."/>
            <person name="VanBuren R."/>
            <person name="Zhang Q."/>
            <person name="Andrade A.C."/>
            <person name="Argout X."/>
            <person name="Bertrand B."/>
            <person name="de Kochko A."/>
            <person name="Graziosi G."/>
            <person name="Henry R.J."/>
            <person name="Jayarama X."/>
            <person name="Ming R."/>
            <person name="Nagai C."/>
            <person name="Rounsley S."/>
            <person name="Sankoff D."/>
            <person name="Giuliano G."/>
            <person name="Albert V.A."/>
            <person name="Wincker P."/>
            <person name="Lashermes P."/>
        </authorList>
    </citation>
    <scope>NUCLEOTIDE SEQUENCE [LARGE SCALE GENOMIC DNA]</scope>
    <source>
        <strain evidence="4">cv. DH200-94</strain>
    </source>
</reference>
<dbReference type="OrthoDB" id="1729781at2759"/>
<name>A0A068V6C9_COFCA</name>
<evidence type="ECO:0000313" key="4">
    <source>
        <dbReference type="Proteomes" id="UP000295252"/>
    </source>
</evidence>
<keyword evidence="2" id="KW-1133">Transmembrane helix</keyword>
<accession>A0A068V6C9</accession>
<feature type="transmembrane region" description="Helical" evidence="2">
    <location>
        <begin position="104"/>
        <end position="126"/>
    </location>
</feature>
<feature type="region of interest" description="Disordered" evidence="1">
    <location>
        <begin position="137"/>
        <end position="156"/>
    </location>
</feature>
<protein>
    <submittedName>
        <fullName evidence="3">Uncharacterized protein</fullName>
    </submittedName>
</protein>
<dbReference type="InParanoid" id="A0A068V6C9"/>
<gene>
    <name evidence="3" type="ORF">GSCOC_T00017100001</name>
</gene>
<dbReference type="EMBL" id="HG739199">
    <property type="protein sequence ID" value="CDP16084.1"/>
    <property type="molecule type" value="Genomic_DNA"/>
</dbReference>
<feature type="transmembrane region" description="Helical" evidence="2">
    <location>
        <begin position="21"/>
        <end position="42"/>
    </location>
</feature>
<feature type="transmembrane region" description="Helical" evidence="2">
    <location>
        <begin position="48"/>
        <end position="69"/>
    </location>
</feature>
<feature type="transmembrane region" description="Helical" evidence="2">
    <location>
        <begin position="76"/>
        <end position="98"/>
    </location>
</feature>
<keyword evidence="2" id="KW-0472">Membrane</keyword>
<dbReference type="PANTHER" id="PTHR46158:SF2">
    <property type="entry name" value="OS02G0165000 PROTEIN"/>
    <property type="match status" value="1"/>
</dbReference>
<dbReference type="OMA" id="WRTSRSH"/>
<evidence type="ECO:0000313" key="3">
    <source>
        <dbReference type="EMBL" id="CDP16084.1"/>
    </source>
</evidence>
<evidence type="ECO:0000256" key="1">
    <source>
        <dbReference type="SAM" id="MobiDB-lite"/>
    </source>
</evidence>
<organism evidence="3 4">
    <name type="scientific">Coffea canephora</name>
    <name type="common">Robusta coffee</name>
    <dbReference type="NCBI Taxonomy" id="49390"/>
    <lineage>
        <taxon>Eukaryota</taxon>
        <taxon>Viridiplantae</taxon>
        <taxon>Streptophyta</taxon>
        <taxon>Embryophyta</taxon>
        <taxon>Tracheophyta</taxon>
        <taxon>Spermatophyta</taxon>
        <taxon>Magnoliopsida</taxon>
        <taxon>eudicotyledons</taxon>
        <taxon>Gunneridae</taxon>
        <taxon>Pentapetalae</taxon>
        <taxon>asterids</taxon>
        <taxon>lamiids</taxon>
        <taxon>Gentianales</taxon>
        <taxon>Rubiaceae</taxon>
        <taxon>Ixoroideae</taxon>
        <taxon>Gardenieae complex</taxon>
        <taxon>Bertiereae - Coffeeae clade</taxon>
        <taxon>Coffeeae</taxon>
        <taxon>Coffea</taxon>
    </lineage>
</organism>
<sequence length="156" mass="17387">MHTQAQGYRTKQNLAKWLWQDIPILVMVSMLAYFCFLEQLLVSDMGPRALAISLPFSCALGFISTMIASTMVGKSYMWAYASFQFAIVILFAHIFYTVLNVNAILSVLLSSFTGFGIAISTNSLLVEYLRWRTSRSHSSHQHPNVSGSTGSTMNTT</sequence>
<keyword evidence="4" id="KW-1185">Reference proteome</keyword>
<dbReference type="PhylomeDB" id="A0A068V6C9"/>
<evidence type="ECO:0000256" key="2">
    <source>
        <dbReference type="SAM" id="Phobius"/>
    </source>
</evidence>
<dbReference type="AlphaFoldDB" id="A0A068V6C9"/>
<feature type="compositionally biased region" description="Polar residues" evidence="1">
    <location>
        <begin position="141"/>
        <end position="156"/>
    </location>
</feature>
<dbReference type="Proteomes" id="UP000295252">
    <property type="component" value="Chromosome VII"/>
</dbReference>
<dbReference type="Gramene" id="CDP16084">
    <property type="protein sequence ID" value="CDP16084"/>
    <property type="gene ID" value="GSCOC_T00017100001"/>
</dbReference>
<keyword evidence="2" id="KW-0812">Transmembrane</keyword>
<dbReference type="PANTHER" id="PTHR46158">
    <property type="entry name" value="OS02G0165000 PROTEIN"/>
    <property type="match status" value="1"/>
</dbReference>